<accession>A0AAP9WFC0</accession>
<dbReference type="EMBL" id="CP043887">
    <property type="protein sequence ID" value="QOI45042.1"/>
    <property type="molecule type" value="Genomic_DNA"/>
</dbReference>
<dbReference type="Proteomes" id="UP000663124">
    <property type="component" value="Plasmid p2"/>
</dbReference>
<evidence type="ECO:0000313" key="1">
    <source>
        <dbReference type="EMBL" id="QOI45042.1"/>
    </source>
</evidence>
<evidence type="ECO:0000313" key="2">
    <source>
        <dbReference type="Proteomes" id="UP000663124"/>
    </source>
</evidence>
<protein>
    <submittedName>
        <fullName evidence="1">Uncharacterized protein</fullName>
    </submittedName>
</protein>
<proteinExistence type="predicted"/>
<organism evidence="1 2">
    <name type="scientific">Leptospira interrogans serovar Canicola</name>
    <dbReference type="NCBI Taxonomy" id="211880"/>
    <lineage>
        <taxon>Bacteria</taxon>
        <taxon>Pseudomonadati</taxon>
        <taxon>Spirochaetota</taxon>
        <taxon>Spirochaetia</taxon>
        <taxon>Leptospirales</taxon>
        <taxon>Leptospiraceae</taxon>
        <taxon>Leptospira</taxon>
    </lineage>
</organism>
<name>A0AAP9WFC0_LEPIR</name>
<dbReference type="AlphaFoldDB" id="A0AAP9WFC0"/>
<sequence length="65" mass="8103">MPKFLTNDIPLKECPNYRYGLDSAKKRFDNVERSWYFRKQFELNFKPTSIEEITLETKQYWNDYR</sequence>
<keyword evidence="1" id="KW-0614">Plasmid</keyword>
<gene>
    <name evidence="1" type="ORF">Lepto782_22905</name>
</gene>
<reference evidence="1" key="1">
    <citation type="submission" date="2019-09" db="EMBL/GenBank/DDBJ databases">
        <title>Comparative Genomics of Leptospira interrogans Reveals Genome Plasticity - A Common Adaptive Strategy for Survival in Various Hosts.</title>
        <authorList>
            <person name="Ramli S.R."/>
            <person name="Bunk B."/>
            <person name="Goris M."/>
            <person name="Bhuju S."/>
            <person name="Jarek M."/>
            <person name="Sproer C."/>
            <person name="Mustakim S."/>
            <person name="Strommenger B."/>
            <person name="Pessler F."/>
        </authorList>
    </citation>
    <scope>NUCLEOTIDE SEQUENCE</scope>
    <source>
        <strain evidence="1">782</strain>
        <plasmid evidence="1">p2</plasmid>
    </source>
</reference>
<geneLocation type="plasmid" evidence="1 2">
    <name>p2</name>
</geneLocation>
<dbReference type="RefSeq" id="WP_001123848.1">
    <property type="nucleotide sequence ID" value="NZ_CP043887.1"/>
</dbReference>